<dbReference type="PROSITE" id="PS50005">
    <property type="entry name" value="TPR"/>
    <property type="match status" value="2"/>
</dbReference>
<dbReference type="Proteomes" id="UP000320333">
    <property type="component" value="Unassembled WGS sequence"/>
</dbReference>
<proteinExistence type="predicted"/>
<dbReference type="Gene3D" id="1.25.40.10">
    <property type="entry name" value="Tetratricopeptide repeat domain"/>
    <property type="match status" value="1"/>
</dbReference>
<reference evidence="4 5" key="1">
    <citation type="journal article" date="2019" name="Sci. Rep.">
        <title>Comparative genomics of chytrid fungi reveal insights into the obligate biotrophic and pathogenic lifestyle of Synchytrium endobioticum.</title>
        <authorList>
            <person name="van de Vossenberg B.T.L.H."/>
            <person name="Warris S."/>
            <person name="Nguyen H.D.T."/>
            <person name="van Gent-Pelzer M.P.E."/>
            <person name="Joly D.L."/>
            <person name="van de Geest H.C."/>
            <person name="Bonants P.J.M."/>
            <person name="Smith D.S."/>
            <person name="Levesque C.A."/>
            <person name="van der Lee T.A.J."/>
        </authorList>
    </citation>
    <scope>NUCLEOTIDE SEQUENCE [LARGE SCALE GENOMIC DNA]</scope>
    <source>
        <strain evidence="4 5">CBS 675.73</strain>
    </source>
</reference>
<evidence type="ECO:0000256" key="2">
    <source>
        <dbReference type="ARBA" id="ARBA00022803"/>
    </source>
</evidence>
<dbReference type="STRING" id="246404.A0A507FM31"/>
<keyword evidence="5" id="KW-1185">Reference proteome</keyword>
<accession>A0A507FM31</accession>
<keyword evidence="2 3" id="KW-0802">TPR repeat</keyword>
<dbReference type="OrthoDB" id="1936594at2759"/>
<dbReference type="SUPFAM" id="SSF48452">
    <property type="entry name" value="TPR-like"/>
    <property type="match status" value="1"/>
</dbReference>
<dbReference type="SMART" id="SM00028">
    <property type="entry name" value="TPR"/>
    <property type="match status" value="6"/>
</dbReference>
<dbReference type="PANTHER" id="PTHR16193:SF0">
    <property type="entry name" value="TETRATRICOPEPTIDE REPEAT PROTEIN 27"/>
    <property type="match status" value="1"/>
</dbReference>
<comment type="caution">
    <text evidence="4">The sequence shown here is derived from an EMBL/GenBank/DDBJ whole genome shotgun (WGS) entry which is preliminary data.</text>
</comment>
<feature type="repeat" description="TPR" evidence="3">
    <location>
        <begin position="580"/>
        <end position="613"/>
    </location>
</feature>
<keyword evidence="1" id="KW-0677">Repeat</keyword>
<protein>
    <recommendedName>
        <fullName evidence="6">TPR-like protein</fullName>
    </recommendedName>
</protein>
<evidence type="ECO:0000256" key="3">
    <source>
        <dbReference type="PROSITE-ProRule" id="PRU00339"/>
    </source>
</evidence>
<sequence length="829" mass="92654">MHEAEWNLIHQLDDGQADLVNFKAVLDHNASFLQPAAFTASDAIDLPAYINACIISHLEAGGSVADVLAVGVVLLNSFVQVAYTGPALDFDLLNYLPKALSNQSLDALTKASLQLLREDGEDAYHLAPSVLNFALARIILVDNAHRLSNLPTAGWWKLRTLFIQQRLIDNPSGTLNDAISKTVEEVEASLLSNDYLVSHSNPRVFAELKARFFLEVGLIHHYYGRPSKALVEFTRAQEATQLKFEVTGALGKRTKFQTFDVTQLVVIAESKDLSVDGSSAAFEATPEAPVASAAGPENLALNDDTLLENVEYTDLKSKGGKLQTIDQCILLAMCLNVKNTNPADGLTTEQMKPFVSRVLENPNNWMVHTMGLLLRSRLEAHKSRTTERSVLQLQAIVDQMNIEADATPSERLNHIYTISIPSKWELEAELADRLMSIGVVRSAMEIYERLELWDNVVSCYQMLEKTKQAEELVRKQLENHPNSPKLYCLLGDITQDAQHYHHAWKISNERYSRAMRSLGATFFRTGEFPESVRCYGLALAINPLYENSWFVMGCAAMRCDDWDSAQKAFLQTVLINSDNGEAWTNLSSVYVKQSKKREAWRALREALRQHHDNSKIWDNYLFISLDLKEFAESVRAMHRIFEIRSNPARAAEFKDSSSLVDLGCLDILVNAVVHDIEAPDGTRASAQIKQIEQFLVLVTGKISGSARLYTSCAQFYTACDQFKLALDYLAKSYRVYLNAPGLSEDAALFREGADAAERLAEGYKEFGPLEEAPRLGDGSMGTAVPVCPDWKYQGRMALRTFIGRTKDSYEDTPEHDRLKELLSSFTASN</sequence>
<evidence type="ECO:0000256" key="1">
    <source>
        <dbReference type="ARBA" id="ARBA00022737"/>
    </source>
</evidence>
<evidence type="ECO:0000313" key="4">
    <source>
        <dbReference type="EMBL" id="TPX77481.1"/>
    </source>
</evidence>
<dbReference type="InterPro" id="IPR011990">
    <property type="entry name" value="TPR-like_helical_dom_sf"/>
</dbReference>
<dbReference type="AlphaFoldDB" id="A0A507FM31"/>
<dbReference type="InterPro" id="IPR044244">
    <property type="entry name" value="TTC27/Emw1"/>
</dbReference>
<dbReference type="EMBL" id="QEAP01000020">
    <property type="protein sequence ID" value="TPX77481.1"/>
    <property type="molecule type" value="Genomic_DNA"/>
</dbReference>
<dbReference type="InterPro" id="IPR019734">
    <property type="entry name" value="TPR_rpt"/>
</dbReference>
<organism evidence="4 5">
    <name type="scientific">Chytriomyces confervae</name>
    <dbReference type="NCBI Taxonomy" id="246404"/>
    <lineage>
        <taxon>Eukaryota</taxon>
        <taxon>Fungi</taxon>
        <taxon>Fungi incertae sedis</taxon>
        <taxon>Chytridiomycota</taxon>
        <taxon>Chytridiomycota incertae sedis</taxon>
        <taxon>Chytridiomycetes</taxon>
        <taxon>Chytridiales</taxon>
        <taxon>Chytriomycetaceae</taxon>
        <taxon>Chytriomyces</taxon>
    </lineage>
</organism>
<evidence type="ECO:0008006" key="6">
    <source>
        <dbReference type="Google" id="ProtNLM"/>
    </source>
</evidence>
<name>A0A507FM31_9FUNG</name>
<feature type="repeat" description="TPR" evidence="3">
    <location>
        <begin position="512"/>
        <end position="545"/>
    </location>
</feature>
<gene>
    <name evidence="4" type="ORF">CcCBS67573_g01260</name>
</gene>
<evidence type="ECO:0000313" key="5">
    <source>
        <dbReference type="Proteomes" id="UP000320333"/>
    </source>
</evidence>
<dbReference type="PANTHER" id="PTHR16193">
    <property type="entry name" value="TETRATRICOPEPTIDE REPEAT PROTEIN 27"/>
    <property type="match status" value="1"/>
</dbReference>